<keyword evidence="4 7" id="KW-0862">Zinc</keyword>
<dbReference type="InterPro" id="IPR034137">
    <property type="entry name" value="TOPRIM_RecR"/>
</dbReference>
<evidence type="ECO:0000256" key="1">
    <source>
        <dbReference type="ARBA" id="ARBA00022723"/>
    </source>
</evidence>
<dbReference type="CDD" id="cd01025">
    <property type="entry name" value="TOPRIM_recR"/>
    <property type="match status" value="1"/>
</dbReference>
<feature type="zinc finger region" description="C4-type" evidence="7">
    <location>
        <begin position="57"/>
        <end position="72"/>
    </location>
</feature>
<evidence type="ECO:0000256" key="4">
    <source>
        <dbReference type="ARBA" id="ARBA00022833"/>
    </source>
</evidence>
<evidence type="ECO:0000256" key="6">
    <source>
        <dbReference type="ARBA" id="ARBA00023204"/>
    </source>
</evidence>
<evidence type="ECO:0000256" key="5">
    <source>
        <dbReference type="ARBA" id="ARBA00023172"/>
    </source>
</evidence>
<dbReference type="Pfam" id="PF21176">
    <property type="entry name" value="RecR_HhH"/>
    <property type="match status" value="1"/>
</dbReference>
<dbReference type="PANTHER" id="PTHR30446">
    <property type="entry name" value="RECOMBINATION PROTEIN RECR"/>
    <property type="match status" value="1"/>
</dbReference>
<dbReference type="SUPFAM" id="SSF111304">
    <property type="entry name" value="Recombination protein RecR"/>
    <property type="match status" value="1"/>
</dbReference>
<name>A0A1G1YLB7_9BACT</name>
<dbReference type="Pfam" id="PF02132">
    <property type="entry name" value="RecR_ZnF"/>
    <property type="match status" value="1"/>
</dbReference>
<dbReference type="Gene3D" id="1.10.8.420">
    <property type="entry name" value="RecR Domain 1"/>
    <property type="match status" value="1"/>
</dbReference>
<dbReference type="PROSITE" id="PS50880">
    <property type="entry name" value="TOPRIM"/>
    <property type="match status" value="1"/>
</dbReference>
<dbReference type="GO" id="GO:0006281">
    <property type="term" value="P:DNA repair"/>
    <property type="evidence" value="ECO:0007669"/>
    <property type="project" value="UniProtKB-UniRule"/>
</dbReference>
<dbReference type="Proteomes" id="UP000177376">
    <property type="component" value="Unassembled WGS sequence"/>
</dbReference>
<dbReference type="InterPro" id="IPR000093">
    <property type="entry name" value="DNA_Rcmb_RecR"/>
</dbReference>
<dbReference type="Pfam" id="PF21175">
    <property type="entry name" value="RecR_C"/>
    <property type="match status" value="1"/>
</dbReference>
<accession>A0A1G1YLB7</accession>
<dbReference type="GO" id="GO:0003677">
    <property type="term" value="F:DNA binding"/>
    <property type="evidence" value="ECO:0007669"/>
    <property type="project" value="UniProtKB-UniRule"/>
</dbReference>
<gene>
    <name evidence="7" type="primary">recR</name>
    <name evidence="9" type="ORF">A3A02_00070</name>
</gene>
<keyword evidence="5 7" id="KW-0233">DNA recombination</keyword>
<reference evidence="9 10" key="1">
    <citation type="journal article" date="2016" name="Nat. Commun.">
        <title>Thousands of microbial genomes shed light on interconnected biogeochemical processes in an aquifer system.</title>
        <authorList>
            <person name="Anantharaman K."/>
            <person name="Brown C.T."/>
            <person name="Hug L.A."/>
            <person name="Sharon I."/>
            <person name="Castelle C.J."/>
            <person name="Probst A.J."/>
            <person name="Thomas B.C."/>
            <person name="Singh A."/>
            <person name="Wilkins M.J."/>
            <person name="Karaoz U."/>
            <person name="Brodie E.L."/>
            <person name="Williams K.H."/>
            <person name="Hubbard S.S."/>
            <person name="Banfield J.F."/>
        </authorList>
    </citation>
    <scope>NUCLEOTIDE SEQUENCE [LARGE SCALE GENOMIC DNA]</scope>
</reference>
<protein>
    <recommendedName>
        <fullName evidence="7">Recombination protein RecR</fullName>
    </recommendedName>
</protein>
<keyword evidence="3 7" id="KW-0863">Zinc-finger</keyword>
<dbReference type="Pfam" id="PF13662">
    <property type="entry name" value="Toprim_4"/>
    <property type="match status" value="1"/>
</dbReference>
<organism evidence="9 10">
    <name type="scientific">Candidatus Buchananbacteria bacterium RIFCSPLOWO2_01_FULL_39_33</name>
    <dbReference type="NCBI Taxonomy" id="1797543"/>
    <lineage>
        <taxon>Bacteria</taxon>
        <taxon>Candidatus Buchananiibacteriota</taxon>
    </lineage>
</organism>
<evidence type="ECO:0000256" key="2">
    <source>
        <dbReference type="ARBA" id="ARBA00022763"/>
    </source>
</evidence>
<keyword evidence="2 7" id="KW-0227">DNA damage</keyword>
<dbReference type="InterPro" id="IPR015967">
    <property type="entry name" value="Rcmb_RecR_Znf"/>
</dbReference>
<evidence type="ECO:0000313" key="9">
    <source>
        <dbReference type="EMBL" id="OGY53099.1"/>
    </source>
</evidence>
<evidence type="ECO:0000259" key="8">
    <source>
        <dbReference type="PROSITE" id="PS50880"/>
    </source>
</evidence>
<dbReference type="GO" id="GO:0008270">
    <property type="term" value="F:zinc ion binding"/>
    <property type="evidence" value="ECO:0007669"/>
    <property type="project" value="UniProtKB-KW"/>
</dbReference>
<dbReference type="HAMAP" id="MF_00017">
    <property type="entry name" value="RecR"/>
    <property type="match status" value="1"/>
</dbReference>
<comment type="similarity">
    <text evidence="7">Belongs to the RecR family.</text>
</comment>
<dbReference type="PANTHER" id="PTHR30446:SF0">
    <property type="entry name" value="RECOMBINATION PROTEIN RECR"/>
    <property type="match status" value="1"/>
</dbReference>
<dbReference type="SMART" id="SM00493">
    <property type="entry name" value="TOPRIM"/>
    <property type="match status" value="1"/>
</dbReference>
<dbReference type="EMBL" id="MHIM01000004">
    <property type="protein sequence ID" value="OGY53099.1"/>
    <property type="molecule type" value="Genomic_DNA"/>
</dbReference>
<dbReference type="Gene3D" id="3.30.60.80">
    <property type="match status" value="1"/>
</dbReference>
<evidence type="ECO:0000256" key="7">
    <source>
        <dbReference type="HAMAP-Rule" id="MF_00017"/>
    </source>
</evidence>
<sequence>MKYPLIIQNLIDQFSKLPSVGPKSAERLVFHLLYQPQSELHEFSHAIDHLKSSIKQCRLCFNFSESDPCYICNNSQRDKTLICVVAKPQDMAIIEKTGSFNGTYHILGGNINPLENISPHNIKIKELLLRIKNDSIKEIILALNPDMNGETTSLYLLKLIKQFPKIKITRLARGLPMGADLEYADEVTLENALKDRKEL</sequence>
<dbReference type="Gene3D" id="3.40.1360.10">
    <property type="match status" value="1"/>
</dbReference>
<keyword evidence="6 7" id="KW-0234">DNA repair</keyword>
<proteinExistence type="inferred from homology"/>
<evidence type="ECO:0000313" key="10">
    <source>
        <dbReference type="Proteomes" id="UP000177376"/>
    </source>
</evidence>
<comment type="function">
    <text evidence="7">May play a role in DNA repair. It seems to be involved in an RecBC-independent recombinational process of DNA repair. It may act with RecF and RecO.</text>
</comment>
<keyword evidence="1 7" id="KW-0479">Metal-binding</keyword>
<feature type="domain" description="Toprim" evidence="8">
    <location>
        <begin position="80"/>
        <end position="176"/>
    </location>
</feature>
<dbReference type="InterPro" id="IPR006171">
    <property type="entry name" value="TOPRIM_dom"/>
</dbReference>
<comment type="caution">
    <text evidence="9">The sequence shown here is derived from an EMBL/GenBank/DDBJ whole genome shotgun (WGS) entry which is preliminary data.</text>
</comment>
<dbReference type="InterPro" id="IPR023627">
    <property type="entry name" value="Rcmb_RecR"/>
</dbReference>
<dbReference type="GO" id="GO:0006310">
    <property type="term" value="P:DNA recombination"/>
    <property type="evidence" value="ECO:0007669"/>
    <property type="project" value="UniProtKB-UniRule"/>
</dbReference>
<dbReference type="NCBIfam" id="TIGR00615">
    <property type="entry name" value="recR"/>
    <property type="match status" value="1"/>
</dbReference>
<dbReference type="AlphaFoldDB" id="A0A1G1YLB7"/>
<evidence type="ECO:0000256" key="3">
    <source>
        <dbReference type="ARBA" id="ARBA00022771"/>
    </source>
</evidence>
<dbReference type="PROSITE" id="PS01300">
    <property type="entry name" value="RECR"/>
    <property type="match status" value="1"/>
</dbReference>